<comment type="caution">
    <text evidence="1">The sequence shown here is derived from an EMBL/GenBank/DDBJ whole genome shotgun (WGS) entry which is preliminary data.</text>
</comment>
<accession>A0ABD1D2L2</accession>
<evidence type="ECO:0000313" key="2">
    <source>
        <dbReference type="Proteomes" id="UP001562425"/>
    </source>
</evidence>
<evidence type="ECO:0000313" key="1">
    <source>
        <dbReference type="EMBL" id="KAL1390251.1"/>
    </source>
</evidence>
<keyword evidence="2" id="KW-1185">Reference proteome</keyword>
<protein>
    <submittedName>
        <fullName evidence="1">Uncharacterized protein</fullName>
    </submittedName>
</protein>
<gene>
    <name evidence="1" type="ORF">pipiens_000378</name>
</gene>
<reference evidence="1 2" key="1">
    <citation type="submission" date="2024-05" db="EMBL/GenBank/DDBJ databases">
        <title>Culex pipiens pipiens assembly and annotation.</title>
        <authorList>
            <person name="Alout H."/>
            <person name="Durand T."/>
        </authorList>
    </citation>
    <scope>NUCLEOTIDE SEQUENCE [LARGE SCALE GENOMIC DNA]</scope>
    <source>
        <strain evidence="1">HA-2024</strain>
        <tissue evidence="1">Whole body</tissue>
    </source>
</reference>
<proteinExistence type="predicted"/>
<sequence>MQQAAQETRKGPKSALP</sequence>
<dbReference type="Proteomes" id="UP001562425">
    <property type="component" value="Unassembled WGS sequence"/>
</dbReference>
<name>A0ABD1D2L2_CULPP</name>
<organism evidence="1 2">
    <name type="scientific">Culex pipiens pipiens</name>
    <name type="common">Northern house mosquito</name>
    <dbReference type="NCBI Taxonomy" id="38569"/>
    <lineage>
        <taxon>Eukaryota</taxon>
        <taxon>Metazoa</taxon>
        <taxon>Ecdysozoa</taxon>
        <taxon>Arthropoda</taxon>
        <taxon>Hexapoda</taxon>
        <taxon>Insecta</taxon>
        <taxon>Pterygota</taxon>
        <taxon>Neoptera</taxon>
        <taxon>Endopterygota</taxon>
        <taxon>Diptera</taxon>
        <taxon>Nematocera</taxon>
        <taxon>Culicoidea</taxon>
        <taxon>Culicidae</taxon>
        <taxon>Culicinae</taxon>
        <taxon>Culicini</taxon>
        <taxon>Culex</taxon>
        <taxon>Culex</taxon>
    </lineage>
</organism>
<dbReference type="AlphaFoldDB" id="A0ABD1D2L2"/>
<dbReference type="EMBL" id="JBEHCU010007953">
    <property type="protein sequence ID" value="KAL1390251.1"/>
    <property type="molecule type" value="Genomic_DNA"/>
</dbReference>